<dbReference type="RefSeq" id="XP_044557327.1">
    <property type="nucleotide sequence ID" value="XM_044712760.1"/>
</dbReference>
<evidence type="ECO:0000256" key="1">
    <source>
        <dbReference type="SAM" id="Coils"/>
    </source>
</evidence>
<feature type="compositionally biased region" description="Polar residues" evidence="2">
    <location>
        <begin position="188"/>
        <end position="206"/>
    </location>
</feature>
<evidence type="ECO:0000313" key="3">
    <source>
        <dbReference type="EMBL" id="KAF0972613.1"/>
    </source>
</evidence>
<organism evidence="3 4">
    <name type="scientific">Naegleria fowleri</name>
    <name type="common">Brain eating amoeba</name>
    <dbReference type="NCBI Taxonomy" id="5763"/>
    <lineage>
        <taxon>Eukaryota</taxon>
        <taxon>Discoba</taxon>
        <taxon>Heterolobosea</taxon>
        <taxon>Tetramitia</taxon>
        <taxon>Eutetramitia</taxon>
        <taxon>Vahlkampfiidae</taxon>
        <taxon>Naegleria</taxon>
    </lineage>
</organism>
<feature type="compositionally biased region" description="Low complexity" evidence="2">
    <location>
        <begin position="177"/>
        <end position="187"/>
    </location>
</feature>
<dbReference type="Proteomes" id="UP000444721">
    <property type="component" value="Unassembled WGS sequence"/>
</dbReference>
<feature type="compositionally biased region" description="Basic and acidic residues" evidence="2">
    <location>
        <begin position="71"/>
        <end position="83"/>
    </location>
</feature>
<feature type="coiled-coil region" evidence="1">
    <location>
        <begin position="329"/>
        <end position="356"/>
    </location>
</feature>
<feature type="region of interest" description="Disordered" evidence="2">
    <location>
        <begin position="54"/>
        <end position="85"/>
    </location>
</feature>
<evidence type="ECO:0000256" key="2">
    <source>
        <dbReference type="SAM" id="MobiDB-lite"/>
    </source>
</evidence>
<dbReference type="InterPro" id="IPR036305">
    <property type="entry name" value="RGS_sf"/>
</dbReference>
<accession>A0A6A5AYR3</accession>
<dbReference type="OrthoDB" id="10266999at2759"/>
<feature type="region of interest" description="Disordered" evidence="2">
    <location>
        <begin position="136"/>
        <end position="206"/>
    </location>
</feature>
<comment type="caution">
    <text evidence="3">The sequence shown here is derived from an EMBL/GenBank/DDBJ whole genome shotgun (WGS) entry which is preliminary data.</text>
</comment>
<name>A0A6A5AYR3_NAEFO</name>
<dbReference type="VEuPathDB" id="AmoebaDB:FDP41_008862"/>
<proteinExistence type="predicted"/>
<dbReference type="EMBL" id="VFQX01000066">
    <property type="protein sequence ID" value="KAF0972613.1"/>
    <property type="molecule type" value="Genomic_DNA"/>
</dbReference>
<keyword evidence="4" id="KW-1185">Reference proteome</keyword>
<dbReference type="AlphaFoldDB" id="A0A6A5AYR3"/>
<feature type="region of interest" description="Disordered" evidence="2">
    <location>
        <begin position="290"/>
        <end position="316"/>
    </location>
</feature>
<protein>
    <recommendedName>
        <fullName evidence="5">RGS domain-containing protein</fullName>
    </recommendedName>
</protein>
<sequence>MGQPISVENPIHTHTSIGGASFEIPSLDVEKVNSNHHRKSLNFSEIIQQQRESPKLITTPKTSPKISGAQHQEHVSDEKEMKQQETTLLEEGTATSKDMSLVTHGEERNAWSRLEKRTPSIIQQKHFSISAVEYHRSSSRRSGDHSLLLSSSSSSPTNSSTCHAFNTSDKKKEHQRSSSSPRNLLNSFGNEGVNSETTHSNANRSSQNIEITLGRHNKPKNAHVRPLSISTLDNLGFNGINKILQDKLLLQQFRNYTKIEYSEENLDIFLLANQLLEECKKFLEEDENHHLNSSGFNTSVTSRKNQHTNQQKIEEKNKQQQYKILQSHFSFEEKILKKLEKQLEQIFEKMQKIHSEKRKSLMKSRRKNSEFFGIDRNMFKQQAHSAGVFEASHSLFDDEDVFSSSLSFGSSGSSSLDGLNVTHKLKNQIEKIRAHNLQQQQWLASKRVSKRMSLKFFTHHSNHSNNQSTSTSANAVVNSSHHVPTSLMDHNTTLNQETLAQLSTLIQEMESGNSNAMNNNSPQSPILSALVAMEEPTPQIQIVQFLEDLRFEMFMNLKDTYIRFCQQNKLVLR</sequence>
<evidence type="ECO:0000313" key="4">
    <source>
        <dbReference type="Proteomes" id="UP000444721"/>
    </source>
</evidence>
<reference evidence="3 4" key="1">
    <citation type="journal article" date="2019" name="Sci. Rep.">
        <title>Nanopore sequencing improves the draft genome of the human pathogenic amoeba Naegleria fowleri.</title>
        <authorList>
            <person name="Liechti N."/>
            <person name="Schurch N."/>
            <person name="Bruggmann R."/>
            <person name="Wittwer M."/>
        </authorList>
    </citation>
    <scope>NUCLEOTIDE SEQUENCE [LARGE SCALE GENOMIC DNA]</scope>
    <source>
        <strain evidence="3 4">ATCC 30894</strain>
    </source>
</reference>
<evidence type="ECO:0008006" key="5">
    <source>
        <dbReference type="Google" id="ProtNLM"/>
    </source>
</evidence>
<dbReference type="SUPFAM" id="SSF48097">
    <property type="entry name" value="Regulator of G-protein signaling, RGS"/>
    <property type="match status" value="1"/>
</dbReference>
<dbReference type="VEuPathDB" id="AmoebaDB:NfTy_048050"/>
<dbReference type="VEuPathDB" id="AmoebaDB:NF0126890"/>
<keyword evidence="1" id="KW-0175">Coiled coil</keyword>
<feature type="compositionally biased region" description="Polar residues" evidence="2">
    <location>
        <begin position="291"/>
        <end position="303"/>
    </location>
</feature>
<dbReference type="GeneID" id="68116079"/>
<gene>
    <name evidence="3" type="ORF">FDP41_008862</name>
</gene>
<feature type="compositionally biased region" description="Low complexity" evidence="2">
    <location>
        <begin position="145"/>
        <end position="160"/>
    </location>
</feature>